<evidence type="ECO:0000259" key="6">
    <source>
        <dbReference type="Pfam" id="PF13847"/>
    </source>
</evidence>
<dbReference type="GeneID" id="75141741"/>
<dbReference type="CDD" id="cd02440">
    <property type="entry name" value="AdoMet_MTases"/>
    <property type="match status" value="1"/>
</dbReference>
<gene>
    <name evidence="7" type="ORF">N0H69_17040</name>
</gene>
<proteinExistence type="predicted"/>
<evidence type="ECO:0000313" key="8">
    <source>
        <dbReference type="Proteomes" id="UP001057860"/>
    </source>
</evidence>
<keyword evidence="5" id="KW-0949">S-adenosyl-L-methionine</keyword>
<organism evidence="7 8">
    <name type="scientific">Yersinia alsatica</name>
    <dbReference type="NCBI Taxonomy" id="2890317"/>
    <lineage>
        <taxon>Bacteria</taxon>
        <taxon>Pseudomonadati</taxon>
        <taxon>Pseudomonadota</taxon>
        <taxon>Gammaproteobacteria</taxon>
        <taxon>Enterobacterales</taxon>
        <taxon>Yersiniaceae</taxon>
        <taxon>Yersinia</taxon>
    </lineage>
</organism>
<keyword evidence="4" id="KW-0808">Transferase</keyword>
<dbReference type="SUPFAM" id="SSF53335">
    <property type="entry name" value="S-adenosyl-L-methionine-dependent methyltransferases"/>
    <property type="match status" value="1"/>
</dbReference>
<accession>A0ABY5ULM1</accession>
<sequence length="198" mass="21260">MKDDLFLRGQKVPMTKEAVRVLALERLELPGAGHLIDVGAGTGSVALEAALRFPHLRVTAIERNPAALELITENRQRLGCNNVAIIAGIAPLPLTDKADAIFIGGSGGHLTELIDWALMTLNPGGRLVLTFILLNNLNEALSHLETLTHGPTCAISQLDCVQLQLSSLTPLGSGHYFKPNNPTYLISCHKEACNVWAS</sequence>
<dbReference type="Pfam" id="PF13847">
    <property type="entry name" value="Methyltransf_31"/>
    <property type="match status" value="1"/>
</dbReference>
<dbReference type="PANTHER" id="PTHR43182:SF1">
    <property type="entry name" value="COBALT-PRECORRIN-7 C(5)-METHYLTRANSFERASE"/>
    <property type="match status" value="1"/>
</dbReference>
<dbReference type="NCBIfam" id="TIGR02469">
    <property type="entry name" value="CbiT"/>
    <property type="match status" value="1"/>
</dbReference>
<comment type="pathway">
    <text evidence="1">Cofactor biosynthesis; adenosylcobalamin biosynthesis.</text>
</comment>
<dbReference type="InterPro" id="IPR014008">
    <property type="entry name" value="Cbl_synth_MTase_CbiT"/>
</dbReference>
<keyword evidence="8" id="KW-1185">Reference proteome</keyword>
<dbReference type="PANTHER" id="PTHR43182">
    <property type="entry name" value="COBALT-PRECORRIN-6B C(15)-METHYLTRANSFERASE (DECARBOXYLATING)"/>
    <property type="match status" value="1"/>
</dbReference>
<protein>
    <submittedName>
        <fullName evidence="7">Decarboxylating cobalt-precorrin-6B (C(15))-methyltransferase</fullName>
    </submittedName>
</protein>
<evidence type="ECO:0000256" key="3">
    <source>
        <dbReference type="ARBA" id="ARBA00022603"/>
    </source>
</evidence>
<evidence type="ECO:0000256" key="5">
    <source>
        <dbReference type="ARBA" id="ARBA00022691"/>
    </source>
</evidence>
<dbReference type="RefSeq" id="WP_050151355.1">
    <property type="nucleotide sequence ID" value="NZ_CABHWO010000118.1"/>
</dbReference>
<dbReference type="InterPro" id="IPR050714">
    <property type="entry name" value="Cobalamin_biosynth_MTase"/>
</dbReference>
<evidence type="ECO:0000256" key="2">
    <source>
        <dbReference type="ARBA" id="ARBA00022573"/>
    </source>
</evidence>
<keyword evidence="2" id="KW-0169">Cobalamin biosynthesis</keyword>
<dbReference type="InterPro" id="IPR029063">
    <property type="entry name" value="SAM-dependent_MTases_sf"/>
</dbReference>
<evidence type="ECO:0000256" key="4">
    <source>
        <dbReference type="ARBA" id="ARBA00022679"/>
    </source>
</evidence>
<keyword evidence="3" id="KW-0489">Methyltransferase</keyword>
<reference evidence="7" key="1">
    <citation type="submission" date="2022-08" db="EMBL/GenBank/DDBJ databases">
        <authorList>
            <person name="Bogun A."/>
            <person name="Kislichkina A."/>
            <person name="Solomentsev V."/>
            <person name="Skryabin Y."/>
            <person name="Sizova A."/>
            <person name="Platonov M."/>
            <person name="Dentovskaya S."/>
        </authorList>
    </citation>
    <scope>NUCLEOTIDE SEQUENCE</scope>
    <source>
        <strain evidence="7">SCPM-O-B-7604</strain>
    </source>
</reference>
<dbReference type="Gene3D" id="3.40.50.150">
    <property type="entry name" value="Vaccinia Virus protein VP39"/>
    <property type="match status" value="1"/>
</dbReference>
<dbReference type="NCBIfam" id="NF006138">
    <property type="entry name" value="PRK08287.1"/>
    <property type="match status" value="1"/>
</dbReference>
<dbReference type="InterPro" id="IPR025714">
    <property type="entry name" value="Methyltranfer_dom"/>
</dbReference>
<dbReference type="EMBL" id="CP104006">
    <property type="protein sequence ID" value="UWM44366.1"/>
    <property type="molecule type" value="Genomic_DNA"/>
</dbReference>
<evidence type="ECO:0000256" key="1">
    <source>
        <dbReference type="ARBA" id="ARBA00004953"/>
    </source>
</evidence>
<dbReference type="Proteomes" id="UP001057860">
    <property type="component" value="Chromosome"/>
</dbReference>
<name>A0ABY5ULM1_9GAMM</name>
<evidence type="ECO:0000313" key="7">
    <source>
        <dbReference type="EMBL" id="UWM44366.1"/>
    </source>
</evidence>
<feature type="domain" description="Methyltransferase" evidence="6">
    <location>
        <begin position="34"/>
        <end position="129"/>
    </location>
</feature>